<name>A0AAP0RUD8_LIQFO</name>
<protein>
    <submittedName>
        <fullName evidence="2">Uncharacterized protein</fullName>
    </submittedName>
</protein>
<dbReference type="Proteomes" id="UP001415857">
    <property type="component" value="Unassembled WGS sequence"/>
</dbReference>
<feature type="region of interest" description="Disordered" evidence="1">
    <location>
        <begin position="231"/>
        <end position="252"/>
    </location>
</feature>
<gene>
    <name evidence="2" type="ORF">L1049_005037</name>
</gene>
<comment type="caution">
    <text evidence="2">The sequence shown here is derived from an EMBL/GenBank/DDBJ whole genome shotgun (WGS) entry which is preliminary data.</text>
</comment>
<keyword evidence="3" id="KW-1185">Reference proteome</keyword>
<proteinExistence type="predicted"/>
<organism evidence="2 3">
    <name type="scientific">Liquidambar formosana</name>
    <name type="common">Formosan gum</name>
    <dbReference type="NCBI Taxonomy" id="63359"/>
    <lineage>
        <taxon>Eukaryota</taxon>
        <taxon>Viridiplantae</taxon>
        <taxon>Streptophyta</taxon>
        <taxon>Embryophyta</taxon>
        <taxon>Tracheophyta</taxon>
        <taxon>Spermatophyta</taxon>
        <taxon>Magnoliopsida</taxon>
        <taxon>eudicotyledons</taxon>
        <taxon>Gunneridae</taxon>
        <taxon>Pentapetalae</taxon>
        <taxon>Saxifragales</taxon>
        <taxon>Altingiaceae</taxon>
        <taxon>Liquidambar</taxon>
    </lineage>
</organism>
<accession>A0AAP0RUD8</accession>
<evidence type="ECO:0000313" key="2">
    <source>
        <dbReference type="EMBL" id="KAK9282125.1"/>
    </source>
</evidence>
<sequence>MLLRSSSTPVLGSLLTSFSDSPNNNHHRHLSESNTTIKHPPTTIHHIHNKPPLHQTVPLNLTSVSCNSSPQFSEHSYKGFRRAQSEGNLEGLAYASCNSNDKVHNSIQPQKFSGRPKCSMLQPIPSFSLHSSIGECEDEEAETDQEELNTEKLEENDEFFERSVDGEDKFMAMEGSEFNWDRKMNMGLVEEKGFKVEFGNMGYEKERELVSSGMYLARGLGVSGGGFGGGSGGGGNDFTPRDSGGDGGDGNRPGMEDYYRRWWRKILATLCF</sequence>
<feature type="compositionally biased region" description="Low complexity" evidence="1">
    <location>
        <begin position="34"/>
        <end position="43"/>
    </location>
</feature>
<evidence type="ECO:0000256" key="1">
    <source>
        <dbReference type="SAM" id="MobiDB-lite"/>
    </source>
</evidence>
<evidence type="ECO:0000313" key="3">
    <source>
        <dbReference type="Proteomes" id="UP001415857"/>
    </source>
</evidence>
<feature type="region of interest" description="Disordered" evidence="1">
    <location>
        <begin position="14"/>
        <end position="43"/>
    </location>
</feature>
<feature type="compositionally biased region" description="Polar residues" evidence="1">
    <location>
        <begin position="14"/>
        <end position="24"/>
    </location>
</feature>
<dbReference type="AlphaFoldDB" id="A0AAP0RUD8"/>
<reference evidence="2 3" key="1">
    <citation type="journal article" date="2024" name="Plant J.">
        <title>Genome sequences and population genomics reveal climatic adaptation and genomic divergence between two closely related sweetgum species.</title>
        <authorList>
            <person name="Xu W.Q."/>
            <person name="Ren C.Q."/>
            <person name="Zhang X.Y."/>
            <person name="Comes H.P."/>
            <person name="Liu X.H."/>
            <person name="Li Y.G."/>
            <person name="Kettle C.J."/>
            <person name="Jalonen R."/>
            <person name="Gaisberger H."/>
            <person name="Ma Y.Z."/>
            <person name="Qiu Y.X."/>
        </authorList>
    </citation>
    <scope>NUCLEOTIDE SEQUENCE [LARGE SCALE GENOMIC DNA]</scope>
    <source>
        <strain evidence="2">Hangzhou</strain>
    </source>
</reference>
<dbReference type="EMBL" id="JBBPBK010000007">
    <property type="protein sequence ID" value="KAK9282125.1"/>
    <property type="molecule type" value="Genomic_DNA"/>
</dbReference>